<dbReference type="InterPro" id="IPR001182">
    <property type="entry name" value="FtsW/RodA"/>
</dbReference>
<dbReference type="GO" id="GO:0032153">
    <property type="term" value="C:cell division site"/>
    <property type="evidence" value="ECO:0007669"/>
    <property type="project" value="TreeGrafter"/>
</dbReference>
<evidence type="ECO:0000256" key="14">
    <source>
        <dbReference type="ARBA" id="ARBA00044770"/>
    </source>
</evidence>
<evidence type="ECO:0000256" key="15">
    <source>
        <dbReference type="ARBA" id="ARBA00049902"/>
    </source>
</evidence>
<dbReference type="GO" id="GO:0051301">
    <property type="term" value="P:cell division"/>
    <property type="evidence" value="ECO:0007669"/>
    <property type="project" value="UniProtKB-KW"/>
</dbReference>
<comment type="catalytic activity">
    <reaction evidence="15">
        <text>[GlcNAc-(1-&gt;4)-Mur2Ac(oyl-L-Ala-gamma-D-Glu-L-Lys-D-Ala-D-Ala)](n)-di-trans,octa-cis-undecaprenyl diphosphate + beta-D-GlcNAc-(1-&gt;4)-Mur2Ac(oyl-L-Ala-gamma-D-Glu-L-Lys-D-Ala-D-Ala)-di-trans,octa-cis-undecaprenyl diphosphate = [GlcNAc-(1-&gt;4)-Mur2Ac(oyl-L-Ala-gamma-D-Glu-L-Lys-D-Ala-D-Ala)](n+1)-di-trans,octa-cis-undecaprenyl diphosphate + di-trans,octa-cis-undecaprenyl diphosphate + H(+)</text>
        <dbReference type="Rhea" id="RHEA:23708"/>
        <dbReference type="Rhea" id="RHEA-COMP:9602"/>
        <dbReference type="Rhea" id="RHEA-COMP:9603"/>
        <dbReference type="ChEBI" id="CHEBI:15378"/>
        <dbReference type="ChEBI" id="CHEBI:58405"/>
        <dbReference type="ChEBI" id="CHEBI:60033"/>
        <dbReference type="ChEBI" id="CHEBI:78435"/>
        <dbReference type="EC" id="2.4.99.28"/>
    </reaction>
</comment>
<evidence type="ECO:0000313" key="18">
    <source>
        <dbReference type="Proteomes" id="UP000003937"/>
    </source>
</evidence>
<dbReference type="PANTHER" id="PTHR30474:SF2">
    <property type="entry name" value="PEPTIDOGLYCAN GLYCOSYLTRANSFERASE FTSW-RELATED"/>
    <property type="match status" value="1"/>
</dbReference>
<evidence type="ECO:0000256" key="5">
    <source>
        <dbReference type="ARBA" id="ARBA00022960"/>
    </source>
</evidence>
<dbReference type="PANTHER" id="PTHR30474">
    <property type="entry name" value="CELL CYCLE PROTEIN"/>
    <property type="match status" value="1"/>
</dbReference>
<feature type="transmembrane region" description="Helical" evidence="16">
    <location>
        <begin position="162"/>
        <end position="181"/>
    </location>
</feature>
<sequence length="240" mass="27304">MTPYRDLKFISQWGSARIINTYQTTATYLLYDHTLLWLILGLISIGFVMVTSASMPIGIRLLNDCLHFAKHDALYIDVSFLLSLVTLNTAISTWQRYISMMLLVSIVLLLATIIISSSSNRTMHWITVGPIRIQPAKLSKLSFFCYLSSYLVKKEKKVCTKFWGICKPISVIVIMAILLLAQPDLGSTVILFVSTLSMLFLAGAKLYPFFFIIVSGIFLMILLIIIKPYRIQRLMSFWNP</sequence>
<keyword evidence="18" id="KW-1185">Reference proteome</keyword>
<dbReference type="EMBL" id="CP003547">
    <property type="protein sequence ID" value="AFP85691.1"/>
    <property type="molecule type" value="Genomic_DNA"/>
</dbReference>
<dbReference type="GO" id="GO:0008955">
    <property type="term" value="F:peptidoglycan glycosyltransferase activity"/>
    <property type="evidence" value="ECO:0007669"/>
    <property type="project" value="UniProtKB-EC"/>
</dbReference>
<feature type="transmembrane region" description="Helical" evidence="16">
    <location>
        <begin position="35"/>
        <end position="62"/>
    </location>
</feature>
<evidence type="ECO:0000256" key="13">
    <source>
        <dbReference type="ARBA" id="ARBA00041418"/>
    </source>
</evidence>
<evidence type="ECO:0000256" key="12">
    <source>
        <dbReference type="ARBA" id="ARBA00041185"/>
    </source>
</evidence>
<keyword evidence="8 16" id="KW-0472">Membrane</keyword>
<name>J3VU97_9ENTR</name>
<evidence type="ECO:0000256" key="7">
    <source>
        <dbReference type="ARBA" id="ARBA00022989"/>
    </source>
</evidence>
<keyword evidence="17" id="KW-0132">Cell division</keyword>
<evidence type="ECO:0000256" key="6">
    <source>
        <dbReference type="ARBA" id="ARBA00022984"/>
    </source>
</evidence>
<dbReference type="STRING" id="134287.A35E_00396"/>
<evidence type="ECO:0000313" key="17">
    <source>
        <dbReference type="EMBL" id="AFP85691.1"/>
    </source>
</evidence>
<dbReference type="GO" id="GO:0015648">
    <property type="term" value="F:lipid-linked peptidoglycan transporter activity"/>
    <property type="evidence" value="ECO:0007669"/>
    <property type="project" value="TreeGrafter"/>
</dbReference>
<keyword evidence="17" id="KW-0131">Cell cycle</keyword>
<comment type="similarity">
    <text evidence="11">Belongs to the SEDS family. FtsW subfamily.</text>
</comment>
<proteinExistence type="inferred from homology"/>
<evidence type="ECO:0000256" key="10">
    <source>
        <dbReference type="ARBA" id="ARBA00033270"/>
    </source>
</evidence>
<evidence type="ECO:0000256" key="8">
    <source>
        <dbReference type="ARBA" id="ARBA00023136"/>
    </source>
</evidence>
<dbReference type="Pfam" id="PF01098">
    <property type="entry name" value="FTSW_RODA_SPOVE"/>
    <property type="match status" value="1"/>
</dbReference>
<evidence type="ECO:0000256" key="11">
    <source>
        <dbReference type="ARBA" id="ARBA00038053"/>
    </source>
</evidence>
<organism evidence="17 18">
    <name type="scientific">secondary endosymbiont of Heteropsylla cubana</name>
    <dbReference type="NCBI Taxonomy" id="134287"/>
    <lineage>
        <taxon>Bacteria</taxon>
        <taxon>Pseudomonadati</taxon>
        <taxon>Pseudomonadota</taxon>
        <taxon>Gammaproteobacteria</taxon>
        <taxon>Enterobacterales</taxon>
        <taxon>Enterobacteriaceae</taxon>
        <taxon>aphid secondary symbionts</taxon>
    </lineage>
</organism>
<evidence type="ECO:0000256" key="3">
    <source>
        <dbReference type="ARBA" id="ARBA00022679"/>
    </source>
</evidence>
<keyword evidence="3" id="KW-0808">Transferase</keyword>
<dbReference type="GO" id="GO:0009252">
    <property type="term" value="P:peptidoglycan biosynthetic process"/>
    <property type="evidence" value="ECO:0007669"/>
    <property type="project" value="UniProtKB-KW"/>
</dbReference>
<keyword evidence="4 16" id="KW-0812">Transmembrane</keyword>
<evidence type="ECO:0000256" key="4">
    <source>
        <dbReference type="ARBA" id="ARBA00022692"/>
    </source>
</evidence>
<evidence type="ECO:0000256" key="9">
    <source>
        <dbReference type="ARBA" id="ARBA00032370"/>
    </source>
</evidence>
<reference evidence="17 18" key="1">
    <citation type="journal article" date="2012" name="Mol. Biol. Evol.">
        <title>Genome reduction and co-evolution between the primary and secondary bacterial symbionts of psyllids.</title>
        <authorList>
            <person name="Sloan D.B."/>
            <person name="Moran N.A."/>
        </authorList>
    </citation>
    <scope>NUCLEOTIDE SEQUENCE [LARGE SCALE GENOMIC DNA]</scope>
    <source>
        <strain evidence="17">Hcub_S</strain>
    </source>
</reference>
<evidence type="ECO:0000256" key="2">
    <source>
        <dbReference type="ARBA" id="ARBA00022676"/>
    </source>
</evidence>
<keyword evidence="7 16" id="KW-1133">Transmembrane helix</keyword>
<keyword evidence="2" id="KW-0328">Glycosyltransferase</keyword>
<dbReference type="HOGENOM" id="CLU_099659_0_0_6"/>
<dbReference type="Proteomes" id="UP000003937">
    <property type="component" value="Chromosome"/>
</dbReference>
<protein>
    <recommendedName>
        <fullName evidence="12">Probable peptidoglycan glycosyltransferase FtsW</fullName>
        <ecNumber evidence="14">2.4.99.28</ecNumber>
    </recommendedName>
    <alternativeName>
        <fullName evidence="13">Cell division protein FtsW</fullName>
    </alternativeName>
    <alternativeName>
        <fullName evidence="10">Cell wall polymerase</fullName>
    </alternativeName>
    <alternativeName>
        <fullName evidence="9">Peptidoglycan polymerase</fullName>
    </alternativeName>
</protein>
<evidence type="ECO:0000256" key="16">
    <source>
        <dbReference type="SAM" id="Phobius"/>
    </source>
</evidence>
<comment type="subcellular location">
    <subcellularLocation>
        <location evidence="1">Membrane</location>
        <topology evidence="1">Multi-pass membrane protein</topology>
    </subcellularLocation>
</comment>
<dbReference type="KEGG" id="sehc:A35E_00396"/>
<dbReference type="EC" id="2.4.99.28" evidence="14"/>
<keyword evidence="5" id="KW-0133">Cell shape</keyword>
<keyword evidence="6" id="KW-0573">Peptidoglycan synthesis</keyword>
<dbReference type="PATRIC" id="fig|134287.3.peg.376"/>
<accession>J3VU97</accession>
<dbReference type="AlphaFoldDB" id="J3VU97"/>
<dbReference type="GO" id="GO:0008360">
    <property type="term" value="P:regulation of cell shape"/>
    <property type="evidence" value="ECO:0007669"/>
    <property type="project" value="UniProtKB-KW"/>
</dbReference>
<feature type="transmembrane region" description="Helical" evidence="16">
    <location>
        <begin position="206"/>
        <end position="226"/>
    </location>
</feature>
<evidence type="ECO:0000256" key="1">
    <source>
        <dbReference type="ARBA" id="ARBA00004141"/>
    </source>
</evidence>
<dbReference type="GO" id="GO:0005886">
    <property type="term" value="C:plasma membrane"/>
    <property type="evidence" value="ECO:0007669"/>
    <property type="project" value="TreeGrafter"/>
</dbReference>
<feature type="transmembrane region" description="Helical" evidence="16">
    <location>
        <begin position="97"/>
        <end position="115"/>
    </location>
</feature>
<gene>
    <name evidence="17" type="ORF">A35E_00396</name>
</gene>